<feature type="coiled-coil region" evidence="14">
    <location>
        <begin position="131"/>
        <end position="165"/>
    </location>
</feature>
<keyword evidence="8" id="KW-0547">Nucleotide-binding</keyword>
<name>A0A385YW83_9BACL</name>
<dbReference type="PRINTS" id="PR00344">
    <property type="entry name" value="BCTRLSENSOR"/>
</dbReference>
<dbReference type="PROSITE" id="PS50109">
    <property type="entry name" value="HIS_KIN"/>
    <property type="match status" value="1"/>
</dbReference>
<evidence type="ECO:0000313" key="17">
    <source>
        <dbReference type="EMBL" id="AYC30157.1"/>
    </source>
</evidence>
<keyword evidence="7 15" id="KW-0812">Transmembrane</keyword>
<evidence type="ECO:0000256" key="4">
    <source>
        <dbReference type="ARBA" id="ARBA00022475"/>
    </source>
</evidence>
<dbReference type="InterPro" id="IPR036890">
    <property type="entry name" value="HATPase_C_sf"/>
</dbReference>
<keyword evidence="6" id="KW-0808">Transferase</keyword>
<proteinExistence type="predicted"/>
<dbReference type="PANTHER" id="PTHR45453">
    <property type="entry name" value="PHOSPHATE REGULON SENSOR PROTEIN PHOR"/>
    <property type="match status" value="1"/>
</dbReference>
<feature type="domain" description="Histidine kinase" evidence="16">
    <location>
        <begin position="122"/>
        <end position="328"/>
    </location>
</feature>
<dbReference type="SUPFAM" id="SSF55874">
    <property type="entry name" value="ATPase domain of HSP90 chaperone/DNA topoisomerase II/histidine kinase"/>
    <property type="match status" value="1"/>
</dbReference>
<dbReference type="AlphaFoldDB" id="A0A385YW83"/>
<reference evidence="18" key="1">
    <citation type="submission" date="2018-09" db="EMBL/GenBank/DDBJ databases">
        <authorList>
            <person name="Zhu H."/>
        </authorList>
    </citation>
    <scope>NUCLEOTIDE SEQUENCE [LARGE SCALE GENOMIC DNA]</scope>
    <source>
        <strain evidence="18">K2R23-3</strain>
    </source>
</reference>
<evidence type="ECO:0000256" key="6">
    <source>
        <dbReference type="ARBA" id="ARBA00022679"/>
    </source>
</evidence>
<keyword evidence="12" id="KW-0902">Two-component regulatory system</keyword>
<evidence type="ECO:0000256" key="9">
    <source>
        <dbReference type="ARBA" id="ARBA00022777"/>
    </source>
</evidence>
<evidence type="ECO:0000256" key="12">
    <source>
        <dbReference type="ARBA" id="ARBA00023012"/>
    </source>
</evidence>
<keyword evidence="5" id="KW-0597">Phosphoprotein</keyword>
<dbReference type="InterPro" id="IPR005467">
    <property type="entry name" value="His_kinase_dom"/>
</dbReference>
<dbReference type="GO" id="GO:0016036">
    <property type="term" value="P:cellular response to phosphate starvation"/>
    <property type="evidence" value="ECO:0007669"/>
    <property type="project" value="TreeGrafter"/>
</dbReference>
<dbReference type="GO" id="GO:0005886">
    <property type="term" value="C:plasma membrane"/>
    <property type="evidence" value="ECO:0007669"/>
    <property type="project" value="UniProtKB-SubCell"/>
</dbReference>
<comment type="catalytic activity">
    <reaction evidence="1">
        <text>ATP + protein L-histidine = ADP + protein N-phospho-L-histidine.</text>
        <dbReference type="EC" id="2.7.13.3"/>
    </reaction>
</comment>
<dbReference type="Gene3D" id="3.30.565.10">
    <property type="entry name" value="Histidine kinase-like ATPase, C-terminal domain"/>
    <property type="match status" value="1"/>
</dbReference>
<dbReference type="PANTHER" id="PTHR45453:SF2">
    <property type="entry name" value="HISTIDINE KINASE"/>
    <property type="match status" value="1"/>
</dbReference>
<dbReference type="InterPro" id="IPR004358">
    <property type="entry name" value="Sig_transdc_His_kin-like_C"/>
</dbReference>
<evidence type="ECO:0000313" key="18">
    <source>
        <dbReference type="Proteomes" id="UP000265725"/>
    </source>
</evidence>
<keyword evidence="10" id="KW-0067">ATP-binding</keyword>
<dbReference type="EMBL" id="CP032418">
    <property type="protein sequence ID" value="AYC30157.1"/>
    <property type="molecule type" value="Genomic_DNA"/>
</dbReference>
<evidence type="ECO:0000256" key="1">
    <source>
        <dbReference type="ARBA" id="ARBA00000085"/>
    </source>
</evidence>
<evidence type="ECO:0000256" key="7">
    <source>
        <dbReference type="ARBA" id="ARBA00022692"/>
    </source>
</evidence>
<accession>A0A385YW83</accession>
<dbReference type="OrthoDB" id="9780487at2"/>
<evidence type="ECO:0000256" key="10">
    <source>
        <dbReference type="ARBA" id="ARBA00022840"/>
    </source>
</evidence>
<keyword evidence="18" id="KW-1185">Reference proteome</keyword>
<dbReference type="Proteomes" id="UP000265725">
    <property type="component" value="Chromosome"/>
</dbReference>
<feature type="transmembrane region" description="Helical" evidence="15">
    <location>
        <begin position="12"/>
        <end position="30"/>
    </location>
</feature>
<evidence type="ECO:0000256" key="3">
    <source>
        <dbReference type="ARBA" id="ARBA00012438"/>
    </source>
</evidence>
<evidence type="ECO:0000259" key="16">
    <source>
        <dbReference type="PROSITE" id="PS50109"/>
    </source>
</evidence>
<keyword evidence="13 15" id="KW-0472">Membrane</keyword>
<evidence type="ECO:0000256" key="8">
    <source>
        <dbReference type="ARBA" id="ARBA00022741"/>
    </source>
</evidence>
<evidence type="ECO:0000256" key="13">
    <source>
        <dbReference type="ARBA" id="ARBA00023136"/>
    </source>
</evidence>
<organism evidence="17 18">
    <name type="scientific">Paenisporosarcina cavernae</name>
    <dbReference type="NCBI Taxonomy" id="2320858"/>
    <lineage>
        <taxon>Bacteria</taxon>
        <taxon>Bacillati</taxon>
        <taxon>Bacillota</taxon>
        <taxon>Bacilli</taxon>
        <taxon>Bacillales</taxon>
        <taxon>Caryophanaceae</taxon>
        <taxon>Paenisporosarcina</taxon>
    </lineage>
</organism>
<sequence>MYLRLFLREHISYVVFQLVMVLFILSLYWLDGFRNIDTAVYSIVISILLIAAFLAVRFMKRVSYYKKIMSKPSTMEAVLQRDANSPEQVEVDAFLQQLYKVYQSDVHALYSSQARHLQFMNQWVHQMKTPISVVELLLQEAELDRASVQEEIDRLKRALETVLMNARLDTFEDDMQIEQVELKPLLTKVISDHKRLFITHQTFPVVDVEEGIVVASDQKWLTFLFTQLITNAIKYTFDSNKKVYVRTEIEKGKLHVSIRDEGIGIPVSDLPRVTKAFFTGENGRKTGESTGMGLYLVKEITDKLGHSFTIQSEVGKGTCVKIVFNEFFIQGKGGAIDGDTET</sequence>
<dbReference type="KEGG" id="paek:D3873_09840"/>
<dbReference type="GO" id="GO:0000155">
    <property type="term" value="F:phosphorelay sensor kinase activity"/>
    <property type="evidence" value="ECO:0007669"/>
    <property type="project" value="InterPro"/>
</dbReference>
<evidence type="ECO:0000256" key="5">
    <source>
        <dbReference type="ARBA" id="ARBA00022553"/>
    </source>
</evidence>
<protein>
    <recommendedName>
        <fullName evidence="3">histidine kinase</fullName>
        <ecNumber evidence="3">2.7.13.3</ecNumber>
    </recommendedName>
</protein>
<keyword evidence="9 17" id="KW-0418">Kinase</keyword>
<dbReference type="EC" id="2.7.13.3" evidence="3"/>
<dbReference type="InterPro" id="IPR050351">
    <property type="entry name" value="BphY/WalK/GraS-like"/>
</dbReference>
<dbReference type="SMART" id="SM00387">
    <property type="entry name" value="HATPase_c"/>
    <property type="match status" value="1"/>
</dbReference>
<dbReference type="CDD" id="cd00082">
    <property type="entry name" value="HisKA"/>
    <property type="match status" value="1"/>
</dbReference>
<keyword evidence="4" id="KW-1003">Cell membrane</keyword>
<dbReference type="GO" id="GO:0005524">
    <property type="term" value="F:ATP binding"/>
    <property type="evidence" value="ECO:0007669"/>
    <property type="project" value="UniProtKB-KW"/>
</dbReference>
<dbReference type="InterPro" id="IPR003661">
    <property type="entry name" value="HisK_dim/P_dom"/>
</dbReference>
<dbReference type="InterPro" id="IPR003594">
    <property type="entry name" value="HATPase_dom"/>
</dbReference>
<evidence type="ECO:0000256" key="15">
    <source>
        <dbReference type="SAM" id="Phobius"/>
    </source>
</evidence>
<dbReference type="GO" id="GO:0004721">
    <property type="term" value="F:phosphoprotein phosphatase activity"/>
    <property type="evidence" value="ECO:0007669"/>
    <property type="project" value="TreeGrafter"/>
</dbReference>
<keyword evidence="14" id="KW-0175">Coiled coil</keyword>
<keyword evidence="11 15" id="KW-1133">Transmembrane helix</keyword>
<comment type="subcellular location">
    <subcellularLocation>
        <location evidence="2">Cell membrane</location>
        <topology evidence="2">Multi-pass membrane protein</topology>
    </subcellularLocation>
</comment>
<dbReference type="Pfam" id="PF02518">
    <property type="entry name" value="HATPase_c"/>
    <property type="match status" value="1"/>
</dbReference>
<dbReference type="RefSeq" id="WP_119883874.1">
    <property type="nucleotide sequence ID" value="NZ_CP032418.1"/>
</dbReference>
<feature type="transmembrane region" description="Helical" evidence="15">
    <location>
        <begin position="36"/>
        <end position="59"/>
    </location>
</feature>
<evidence type="ECO:0000256" key="11">
    <source>
        <dbReference type="ARBA" id="ARBA00022989"/>
    </source>
</evidence>
<evidence type="ECO:0000256" key="2">
    <source>
        <dbReference type="ARBA" id="ARBA00004651"/>
    </source>
</evidence>
<evidence type="ECO:0000256" key="14">
    <source>
        <dbReference type="SAM" id="Coils"/>
    </source>
</evidence>
<gene>
    <name evidence="17" type="ORF">D3873_09840</name>
</gene>